<gene>
    <name evidence="2" type="ORF">HLB09_08105</name>
</gene>
<evidence type="ECO:0000313" key="3">
    <source>
        <dbReference type="Proteomes" id="UP000555552"/>
    </source>
</evidence>
<reference evidence="2 3" key="1">
    <citation type="submission" date="2020-05" db="EMBL/GenBank/DDBJ databases">
        <title>MicrobeNet Type strains.</title>
        <authorList>
            <person name="Nicholson A.C."/>
        </authorList>
    </citation>
    <scope>NUCLEOTIDE SEQUENCE [LARGE SCALE GENOMIC DNA]</scope>
    <source>
        <strain evidence="2 3">JCM 14547</strain>
    </source>
</reference>
<keyword evidence="3" id="KW-1185">Reference proteome</keyword>
<proteinExistence type="predicted"/>
<organism evidence="2 3">
    <name type="scientific">Pseudokineococcus marinus</name>
    <dbReference type="NCBI Taxonomy" id="351215"/>
    <lineage>
        <taxon>Bacteria</taxon>
        <taxon>Bacillati</taxon>
        <taxon>Actinomycetota</taxon>
        <taxon>Actinomycetes</taxon>
        <taxon>Kineosporiales</taxon>
        <taxon>Kineosporiaceae</taxon>
        <taxon>Pseudokineococcus</taxon>
    </lineage>
</organism>
<accession>A0A849BNZ7</accession>
<evidence type="ECO:0000313" key="2">
    <source>
        <dbReference type="EMBL" id="NNH23053.1"/>
    </source>
</evidence>
<feature type="compositionally biased region" description="Basic and acidic residues" evidence="1">
    <location>
        <begin position="61"/>
        <end position="70"/>
    </location>
</feature>
<comment type="caution">
    <text evidence="2">The sequence shown here is derived from an EMBL/GenBank/DDBJ whole genome shotgun (WGS) entry which is preliminary data.</text>
</comment>
<evidence type="ECO:0000256" key="1">
    <source>
        <dbReference type="SAM" id="MobiDB-lite"/>
    </source>
</evidence>
<sequence length="358" mass="36371">MSSETSTGPADSASGDAEHPSEGSGGGADPTARPAACPGRDEAPRPEPGGGPGAGAEAEPDDLRLERTSDPTEPSDTWGGLADVVAEDVLRTAHRLEAAGVRVEPPVGHPASLALCVVEAVWAPRVRPTAVAGVVARVREHLASTAGPGDGLDAPALLASFTAAGDDEAWAAALATRHRTASTAGAPLKATAVREAAEALVDVGVVTTADLLAVLRDHRAAAAQAQTHARARVALTPWPPVEAPAAPSSERWEAVRAAWCAAAGQSSGRSWHRLLLLAGAEQVVPDDDVRRFVSRLVRSLLAGGQPARAGSRPGALEAAALLEAAAAVLGAPAREVDHVVWRSELQVGARRPGDGRAG</sequence>
<dbReference type="RefSeq" id="WP_171202881.1">
    <property type="nucleotide sequence ID" value="NZ_BAAANP010000001.1"/>
</dbReference>
<protein>
    <submittedName>
        <fullName evidence="2">Uncharacterized protein</fullName>
    </submittedName>
</protein>
<feature type="region of interest" description="Disordered" evidence="1">
    <location>
        <begin position="1"/>
        <end position="80"/>
    </location>
</feature>
<dbReference type="Proteomes" id="UP000555552">
    <property type="component" value="Unassembled WGS sequence"/>
</dbReference>
<dbReference type="EMBL" id="JABEMA010000093">
    <property type="protein sequence ID" value="NNH23053.1"/>
    <property type="molecule type" value="Genomic_DNA"/>
</dbReference>
<dbReference type="AlphaFoldDB" id="A0A849BNZ7"/>
<name>A0A849BNZ7_9ACTN</name>